<dbReference type="Pfam" id="PF06912">
    <property type="entry name" value="DUF1275"/>
    <property type="match status" value="1"/>
</dbReference>
<accession>A0A177ALE8</accession>
<dbReference type="VEuPathDB" id="FungiDB:GMDG_05806"/>
<organism evidence="3">
    <name type="scientific">Pseudogymnoascus destructans</name>
    <dbReference type="NCBI Taxonomy" id="655981"/>
    <lineage>
        <taxon>Eukaryota</taxon>
        <taxon>Fungi</taxon>
        <taxon>Dikarya</taxon>
        <taxon>Ascomycota</taxon>
        <taxon>Pezizomycotina</taxon>
        <taxon>Leotiomycetes</taxon>
        <taxon>Thelebolales</taxon>
        <taxon>Thelebolaceae</taxon>
        <taxon>Pseudogymnoascus</taxon>
    </lineage>
</organism>
<evidence type="ECO:0000313" key="3">
    <source>
        <dbReference type="EMBL" id="OAF62878.1"/>
    </source>
</evidence>
<evidence type="ECO:0008006" key="4">
    <source>
        <dbReference type="Google" id="ProtNLM"/>
    </source>
</evidence>
<keyword evidence="2" id="KW-1133">Transmembrane helix</keyword>
<feature type="transmembrane region" description="Helical" evidence="2">
    <location>
        <begin position="171"/>
        <end position="190"/>
    </location>
</feature>
<protein>
    <recommendedName>
        <fullName evidence="4">DUF1275 domain protein</fullName>
    </recommendedName>
</protein>
<name>A0A177ALE8_9PEZI</name>
<feature type="transmembrane region" description="Helical" evidence="2">
    <location>
        <begin position="131"/>
        <end position="151"/>
    </location>
</feature>
<keyword evidence="2" id="KW-0812">Transmembrane</keyword>
<dbReference type="EMBL" id="KV441386">
    <property type="protein sequence ID" value="OAF62878.1"/>
    <property type="molecule type" value="Genomic_DNA"/>
</dbReference>
<dbReference type="Proteomes" id="UP000077154">
    <property type="component" value="Unassembled WGS sequence"/>
</dbReference>
<sequence>MASTDPRQPSLISATLPGETTPDVADAEKQSPKARSSWLTELKRDVNLNHTDIPVIASCFSSGLCDSSAFNAWNTFVSMQTGNTIILALGASGQPVSQPYIWLKSLTAIVFFLVGCYFFAQSRRIHPHRRFTLAASFLVQAILIFVAAALVQRHVVPSPAGYHELDHGRVAFIELLPIGFLAFQSGGQIVTSRTLGINEVPTTVLTSLFCDLMSDPHMLARDNVKRNRRVASAVTLLMGGIIGGWLSRSSVGMSAALWLAGGVKVAIAVGWALWKAKDEVSV</sequence>
<dbReference type="InterPro" id="IPR010699">
    <property type="entry name" value="DUF1275"/>
</dbReference>
<dbReference type="eggNOG" id="ENOG502S0ZW">
    <property type="taxonomic scope" value="Eukaryota"/>
</dbReference>
<feature type="transmembrane region" description="Helical" evidence="2">
    <location>
        <begin position="253"/>
        <end position="274"/>
    </location>
</feature>
<gene>
    <name evidence="3" type="ORF">VC83_00251</name>
</gene>
<reference evidence="3" key="1">
    <citation type="submission" date="2016-03" db="EMBL/GenBank/DDBJ databases">
        <title>Updated assembly of Pseudogymnoascus destructans, the fungus causing white-nose syndrome of bats.</title>
        <authorList>
            <person name="Palmer J.M."/>
            <person name="Drees K.P."/>
            <person name="Foster J.T."/>
            <person name="Lindner D.L."/>
        </authorList>
    </citation>
    <scope>NUCLEOTIDE SEQUENCE [LARGE SCALE GENOMIC DNA]</scope>
    <source>
        <strain evidence="3">20631-21</strain>
    </source>
</reference>
<feature type="transmembrane region" description="Helical" evidence="2">
    <location>
        <begin position="230"/>
        <end position="247"/>
    </location>
</feature>
<dbReference type="PANTHER" id="PTHR37488">
    <property type="entry name" value="DUF1275 DOMAIN-CONTAINING PROTEIN"/>
    <property type="match status" value="1"/>
</dbReference>
<keyword evidence="2" id="KW-0472">Membrane</keyword>
<dbReference type="OrthoDB" id="5288586at2759"/>
<feature type="region of interest" description="Disordered" evidence="1">
    <location>
        <begin position="1"/>
        <end position="33"/>
    </location>
</feature>
<dbReference type="AlphaFoldDB" id="A0A177ALE8"/>
<dbReference type="RefSeq" id="XP_024328149.1">
    <property type="nucleotide sequence ID" value="XM_024463946.1"/>
</dbReference>
<feature type="transmembrane region" description="Helical" evidence="2">
    <location>
        <begin position="100"/>
        <end position="119"/>
    </location>
</feature>
<proteinExistence type="predicted"/>
<evidence type="ECO:0000256" key="2">
    <source>
        <dbReference type="SAM" id="Phobius"/>
    </source>
</evidence>
<dbReference type="PANTHER" id="PTHR37488:SF7">
    <property type="entry name" value="DUF1275 DOMAIN PROTEIN"/>
    <property type="match status" value="1"/>
</dbReference>
<evidence type="ECO:0000256" key="1">
    <source>
        <dbReference type="SAM" id="MobiDB-lite"/>
    </source>
</evidence>
<dbReference type="GeneID" id="36283350"/>
<feature type="compositionally biased region" description="Polar residues" evidence="1">
    <location>
        <begin position="1"/>
        <end position="13"/>
    </location>
</feature>